<reference evidence="2" key="1">
    <citation type="submission" date="2020-01" db="EMBL/GenBank/DDBJ databases">
        <title>Genome Sequencing of Three Apophysomyces-Like Fungal Strains Confirms a Novel Fungal Genus in the Mucoromycota with divergent Burkholderia-like Endosymbiotic Bacteria.</title>
        <authorList>
            <person name="Stajich J.E."/>
            <person name="Macias A.M."/>
            <person name="Carter-House D."/>
            <person name="Lovett B."/>
            <person name="Kasson L.R."/>
            <person name="Berry K."/>
            <person name="Grigoriev I."/>
            <person name="Chang Y."/>
            <person name="Spatafora J."/>
            <person name="Kasson M.T."/>
        </authorList>
    </citation>
    <scope>NUCLEOTIDE SEQUENCE</scope>
    <source>
        <strain evidence="2">NRRL A-21654</strain>
    </source>
</reference>
<sequence>MMIPKQPLISAARPLKHRWASMKTQLRCMSQYSHMSDNDPEVLEREKQKSLRAQDKQWNEKLASHSEAAVKADSEDDVPFDKLQRESAEKLKKEEKETD</sequence>
<protein>
    <submittedName>
        <fullName evidence="2">Uncharacterized protein</fullName>
    </submittedName>
</protein>
<dbReference type="AlphaFoldDB" id="A0A8H7BPX6"/>
<evidence type="ECO:0000313" key="3">
    <source>
        <dbReference type="Proteomes" id="UP000605846"/>
    </source>
</evidence>
<keyword evidence="3" id="KW-1185">Reference proteome</keyword>
<comment type="caution">
    <text evidence="2">The sequence shown here is derived from an EMBL/GenBank/DDBJ whole genome shotgun (WGS) entry which is preliminary data.</text>
</comment>
<accession>A0A8H7BPX6</accession>
<name>A0A8H7BPX6_9FUNG</name>
<gene>
    <name evidence="2" type="ORF">EC973_004593</name>
</gene>
<feature type="compositionally biased region" description="Basic and acidic residues" evidence="1">
    <location>
        <begin position="42"/>
        <end position="99"/>
    </location>
</feature>
<organism evidence="2 3">
    <name type="scientific">Apophysomyces ossiformis</name>
    <dbReference type="NCBI Taxonomy" id="679940"/>
    <lineage>
        <taxon>Eukaryota</taxon>
        <taxon>Fungi</taxon>
        <taxon>Fungi incertae sedis</taxon>
        <taxon>Mucoromycota</taxon>
        <taxon>Mucoromycotina</taxon>
        <taxon>Mucoromycetes</taxon>
        <taxon>Mucorales</taxon>
        <taxon>Mucorineae</taxon>
        <taxon>Mucoraceae</taxon>
        <taxon>Apophysomyces</taxon>
    </lineage>
</organism>
<feature type="region of interest" description="Disordered" evidence="1">
    <location>
        <begin position="32"/>
        <end position="99"/>
    </location>
</feature>
<dbReference type="OrthoDB" id="529205at2759"/>
<proteinExistence type="predicted"/>
<evidence type="ECO:0000256" key="1">
    <source>
        <dbReference type="SAM" id="MobiDB-lite"/>
    </source>
</evidence>
<evidence type="ECO:0000313" key="2">
    <source>
        <dbReference type="EMBL" id="KAF7729337.1"/>
    </source>
</evidence>
<dbReference type="Proteomes" id="UP000605846">
    <property type="component" value="Unassembled WGS sequence"/>
</dbReference>
<dbReference type="EMBL" id="JABAYA010000026">
    <property type="protein sequence ID" value="KAF7729337.1"/>
    <property type="molecule type" value="Genomic_DNA"/>
</dbReference>